<gene>
    <name evidence="2" type="ORF">FocTR4_00016888</name>
</gene>
<evidence type="ECO:0000313" key="3">
    <source>
        <dbReference type="Proteomes" id="UP000321331"/>
    </source>
</evidence>
<evidence type="ECO:0000256" key="1">
    <source>
        <dbReference type="SAM" id="MobiDB-lite"/>
    </source>
</evidence>
<comment type="caution">
    <text evidence="2">The sequence shown here is derived from an EMBL/GenBank/DDBJ whole genome shotgun (WGS) entry which is preliminary data.</text>
</comment>
<dbReference type="Proteomes" id="UP000321331">
    <property type="component" value="Unassembled WGS sequence"/>
</dbReference>
<proteinExistence type="predicted"/>
<evidence type="ECO:0000313" key="2">
    <source>
        <dbReference type="EMBL" id="TXB98114.1"/>
    </source>
</evidence>
<name>A0A5C6SHA3_FUSOC</name>
<organism evidence="2 3">
    <name type="scientific">Fusarium oxysporum f. sp. cubense</name>
    <dbReference type="NCBI Taxonomy" id="61366"/>
    <lineage>
        <taxon>Eukaryota</taxon>
        <taxon>Fungi</taxon>
        <taxon>Dikarya</taxon>
        <taxon>Ascomycota</taxon>
        <taxon>Pezizomycotina</taxon>
        <taxon>Sordariomycetes</taxon>
        <taxon>Hypocreomycetidae</taxon>
        <taxon>Hypocreales</taxon>
        <taxon>Nectriaceae</taxon>
        <taxon>Fusarium</taxon>
        <taxon>Fusarium oxysporum species complex</taxon>
    </lineage>
</organism>
<accession>A0A5C6SHA3</accession>
<dbReference type="AlphaFoldDB" id="A0A5C6SHA3"/>
<feature type="region of interest" description="Disordered" evidence="1">
    <location>
        <begin position="1"/>
        <end position="42"/>
    </location>
</feature>
<protein>
    <submittedName>
        <fullName evidence="2">Uncharacterized protein</fullName>
    </submittedName>
</protein>
<dbReference type="EMBL" id="VMNF01000013">
    <property type="protein sequence ID" value="TXB98114.1"/>
    <property type="molecule type" value="Genomic_DNA"/>
</dbReference>
<reference evidence="2 3" key="1">
    <citation type="submission" date="2019-07" db="EMBL/GenBank/DDBJ databases">
        <title>The First High-Quality Draft Genome Sequence of the Causal Agent of the Current Panama Disease Epidemic.</title>
        <authorList>
            <person name="Warmington R.J."/>
            <person name="Kay W."/>
            <person name="Jeffries A."/>
            <person name="Bebber D."/>
            <person name="Moore K."/>
            <person name="Studholme D.J."/>
        </authorList>
    </citation>
    <scope>NUCLEOTIDE SEQUENCE [LARGE SCALE GENOMIC DNA]</scope>
    <source>
        <strain evidence="2 3">TR4</strain>
    </source>
</reference>
<sequence>MQRARYSHLPPLPSGYQARYRSGQASLPQPPQGSREATAGGRRIRRLLYQLPRVSGPDTRFDGPCPLVLGPGRSIGGRVPVLLKWGP</sequence>